<evidence type="ECO:0000313" key="2">
    <source>
        <dbReference type="EMBL" id="CAI9178450.1"/>
    </source>
</evidence>
<evidence type="ECO:0000256" key="1">
    <source>
        <dbReference type="SAM" id="MobiDB-lite"/>
    </source>
</evidence>
<name>A0ABN8ZWS5_RANTA</name>
<dbReference type="Proteomes" id="UP001176941">
    <property type="component" value="Chromosome 8"/>
</dbReference>
<keyword evidence="3" id="KW-1185">Reference proteome</keyword>
<sequence>MLRTPTALAPCGTAPQREGWRSRGAVVGCAGRGSSGPRRLNGVGAAIAATYADGTLEAACTAVCGQSAPACPGTGGQTTPAPPGSPLTPAGSRVPELREGRVALKGS</sequence>
<gene>
    <name evidence="2" type="ORF">MRATA1EN1_LOCUS27412</name>
</gene>
<proteinExistence type="predicted"/>
<feature type="compositionally biased region" description="Basic and acidic residues" evidence="1">
    <location>
        <begin position="95"/>
        <end position="107"/>
    </location>
</feature>
<accession>A0ABN8ZWS5</accession>
<organism evidence="2 3">
    <name type="scientific">Rangifer tarandus platyrhynchus</name>
    <name type="common">Svalbard reindeer</name>
    <dbReference type="NCBI Taxonomy" id="3082113"/>
    <lineage>
        <taxon>Eukaryota</taxon>
        <taxon>Metazoa</taxon>
        <taxon>Chordata</taxon>
        <taxon>Craniata</taxon>
        <taxon>Vertebrata</taxon>
        <taxon>Euteleostomi</taxon>
        <taxon>Mammalia</taxon>
        <taxon>Eutheria</taxon>
        <taxon>Laurasiatheria</taxon>
        <taxon>Artiodactyla</taxon>
        <taxon>Ruminantia</taxon>
        <taxon>Pecora</taxon>
        <taxon>Cervidae</taxon>
        <taxon>Odocoileinae</taxon>
        <taxon>Rangifer</taxon>
    </lineage>
</organism>
<protein>
    <submittedName>
        <fullName evidence="2">Uncharacterized protein</fullName>
    </submittedName>
</protein>
<dbReference type="EMBL" id="OX459944">
    <property type="protein sequence ID" value="CAI9178450.1"/>
    <property type="molecule type" value="Genomic_DNA"/>
</dbReference>
<feature type="region of interest" description="Disordered" evidence="1">
    <location>
        <begin position="71"/>
        <end position="107"/>
    </location>
</feature>
<evidence type="ECO:0000313" key="3">
    <source>
        <dbReference type="Proteomes" id="UP001176941"/>
    </source>
</evidence>
<reference evidence="2" key="1">
    <citation type="submission" date="2023-04" db="EMBL/GenBank/DDBJ databases">
        <authorList>
            <consortium name="ELIXIR-Norway"/>
        </authorList>
    </citation>
    <scope>NUCLEOTIDE SEQUENCE [LARGE SCALE GENOMIC DNA]</scope>
</reference>